<feature type="transmembrane region" description="Helical" evidence="1">
    <location>
        <begin position="368"/>
        <end position="386"/>
    </location>
</feature>
<evidence type="ECO:0000313" key="2">
    <source>
        <dbReference type="EMBL" id="APD76147.1"/>
    </source>
</evidence>
<proteinExistence type="predicted"/>
<feature type="transmembrane region" description="Helical" evidence="1">
    <location>
        <begin position="318"/>
        <end position="339"/>
    </location>
</feature>
<keyword evidence="1" id="KW-1133">Transmembrane helix</keyword>
<feature type="transmembrane region" description="Helical" evidence="1">
    <location>
        <begin position="152"/>
        <end position="170"/>
    </location>
</feature>
<feature type="transmembrane region" description="Helical" evidence="1">
    <location>
        <begin position="12"/>
        <end position="34"/>
    </location>
</feature>
<dbReference type="AlphaFoldDB" id="A0A1J0RE51"/>
<feature type="transmembrane region" description="Helical" evidence="1">
    <location>
        <begin position="199"/>
        <end position="220"/>
    </location>
</feature>
<sequence>MKITIKRYSLPEILGLAALAIFLLFSLLDVSFYVQYISPMLYKAAIFLIIMLIILKEFVSGSNSFESLLGLLGVSTLYFIIGSVTSYTSFIVLGLSLIYSLRDVPFSKVVKVAFIISVAMLFLVILSSKIGFIPDYIEFSSTRVRHYLGFRYSLFPSTIMMNIIAISFFLKQETVSYQRLFILFLVSMYLYLETDSRLTFISSSLLLLANLAMKLIPTVIEKFSLLLKFFTLTYFVNAYLSYWISKNYLRTSNALLNHFFHQADQFLGGRIYLSNRSLSLYGYGILGQKIAWVGNALNAQGERSTDAYLYVDNLYIQILQHFGLIALIIILSLLTATLVKLLRKGQIVLSIIIVSLSFHALIDDLILSIHYNIFWILLGSLIYSNYQFSEERYGEVENDSLRRTVREGY</sequence>
<reference evidence="2" key="1">
    <citation type="journal article" date="2017" name="J. Clin. Microbiol.">
        <title>Discovery of novel pneumococcal serotype, 35D: a natural WciG-deficient variant of serotype 35B.</title>
        <authorList>
            <person name="Geno K.A."/>
            <person name="Saad J.S."/>
            <person name="Nahm M.H."/>
        </authorList>
    </citation>
    <scope>NUCLEOTIDE SEQUENCE</scope>
    <source>
        <strain evidence="2">3009-06</strain>
    </source>
</reference>
<protein>
    <submittedName>
        <fullName evidence="2">Oligosaccharide repeat unit polymerase</fullName>
    </submittedName>
</protein>
<feature type="transmembrane region" description="Helical" evidence="1">
    <location>
        <begin position="40"/>
        <end position="59"/>
    </location>
</feature>
<keyword evidence="1" id="KW-0472">Membrane</keyword>
<organism evidence="2">
    <name type="scientific">Streptococcus pneumoniae</name>
    <dbReference type="NCBI Taxonomy" id="1313"/>
    <lineage>
        <taxon>Bacteria</taxon>
        <taxon>Bacillati</taxon>
        <taxon>Bacillota</taxon>
        <taxon>Bacilli</taxon>
        <taxon>Lactobacillales</taxon>
        <taxon>Streptococcaceae</taxon>
        <taxon>Streptococcus</taxon>
    </lineage>
</organism>
<feature type="transmembrane region" description="Helical" evidence="1">
    <location>
        <begin position="346"/>
        <end position="362"/>
    </location>
</feature>
<feature type="transmembrane region" description="Helical" evidence="1">
    <location>
        <begin position="226"/>
        <end position="244"/>
    </location>
</feature>
<gene>
    <name evidence="2" type="primary">wzy</name>
</gene>
<accession>A0A1J0RE51</accession>
<keyword evidence="1" id="KW-0812">Transmembrane</keyword>
<feature type="transmembrane region" description="Helical" evidence="1">
    <location>
        <begin position="112"/>
        <end position="132"/>
    </location>
</feature>
<feature type="transmembrane region" description="Helical" evidence="1">
    <location>
        <begin position="176"/>
        <end position="192"/>
    </location>
</feature>
<evidence type="ECO:0000256" key="1">
    <source>
        <dbReference type="SAM" id="Phobius"/>
    </source>
</evidence>
<name>A0A1J0RE51_STREE</name>
<feature type="transmembrane region" description="Helical" evidence="1">
    <location>
        <begin position="71"/>
        <end position="100"/>
    </location>
</feature>
<dbReference type="EMBL" id="KX021817">
    <property type="protein sequence ID" value="APD76147.1"/>
    <property type="molecule type" value="Genomic_DNA"/>
</dbReference>